<dbReference type="EMBL" id="MU277268">
    <property type="protein sequence ID" value="KAI0056259.1"/>
    <property type="molecule type" value="Genomic_DNA"/>
</dbReference>
<evidence type="ECO:0000313" key="2">
    <source>
        <dbReference type="Proteomes" id="UP000814140"/>
    </source>
</evidence>
<dbReference type="Proteomes" id="UP000814140">
    <property type="component" value="Unassembled WGS sequence"/>
</dbReference>
<organism evidence="1 2">
    <name type="scientific">Artomyces pyxidatus</name>
    <dbReference type="NCBI Taxonomy" id="48021"/>
    <lineage>
        <taxon>Eukaryota</taxon>
        <taxon>Fungi</taxon>
        <taxon>Dikarya</taxon>
        <taxon>Basidiomycota</taxon>
        <taxon>Agaricomycotina</taxon>
        <taxon>Agaricomycetes</taxon>
        <taxon>Russulales</taxon>
        <taxon>Auriscalpiaceae</taxon>
        <taxon>Artomyces</taxon>
    </lineage>
</organism>
<gene>
    <name evidence="1" type="ORF">BV25DRAFT_1872872</name>
</gene>
<comment type="caution">
    <text evidence="1">The sequence shown here is derived from an EMBL/GenBank/DDBJ whole genome shotgun (WGS) entry which is preliminary data.</text>
</comment>
<accession>A0ACB8SI79</accession>
<reference evidence="1" key="1">
    <citation type="submission" date="2021-03" db="EMBL/GenBank/DDBJ databases">
        <authorList>
            <consortium name="DOE Joint Genome Institute"/>
            <person name="Ahrendt S."/>
            <person name="Looney B.P."/>
            <person name="Miyauchi S."/>
            <person name="Morin E."/>
            <person name="Drula E."/>
            <person name="Courty P.E."/>
            <person name="Chicoki N."/>
            <person name="Fauchery L."/>
            <person name="Kohler A."/>
            <person name="Kuo A."/>
            <person name="Labutti K."/>
            <person name="Pangilinan J."/>
            <person name="Lipzen A."/>
            <person name="Riley R."/>
            <person name="Andreopoulos W."/>
            <person name="He G."/>
            <person name="Johnson J."/>
            <person name="Barry K.W."/>
            <person name="Grigoriev I.V."/>
            <person name="Nagy L."/>
            <person name="Hibbett D."/>
            <person name="Henrissat B."/>
            <person name="Matheny P.B."/>
            <person name="Labbe J."/>
            <person name="Martin F."/>
        </authorList>
    </citation>
    <scope>NUCLEOTIDE SEQUENCE</scope>
    <source>
        <strain evidence="1">HHB10654</strain>
    </source>
</reference>
<protein>
    <submittedName>
        <fullName evidence="1">Uncharacterized protein</fullName>
    </submittedName>
</protein>
<keyword evidence="2" id="KW-1185">Reference proteome</keyword>
<evidence type="ECO:0000313" key="1">
    <source>
        <dbReference type="EMBL" id="KAI0056259.1"/>
    </source>
</evidence>
<proteinExistence type="predicted"/>
<name>A0ACB8SI79_9AGAM</name>
<reference evidence="1" key="2">
    <citation type="journal article" date="2022" name="New Phytol.">
        <title>Evolutionary transition to the ectomycorrhizal habit in the genomes of a hyperdiverse lineage of mushroom-forming fungi.</title>
        <authorList>
            <person name="Looney B."/>
            <person name="Miyauchi S."/>
            <person name="Morin E."/>
            <person name="Drula E."/>
            <person name="Courty P.E."/>
            <person name="Kohler A."/>
            <person name="Kuo A."/>
            <person name="LaButti K."/>
            <person name="Pangilinan J."/>
            <person name="Lipzen A."/>
            <person name="Riley R."/>
            <person name="Andreopoulos W."/>
            <person name="He G."/>
            <person name="Johnson J."/>
            <person name="Nolan M."/>
            <person name="Tritt A."/>
            <person name="Barry K.W."/>
            <person name="Grigoriev I.V."/>
            <person name="Nagy L.G."/>
            <person name="Hibbett D."/>
            <person name="Henrissat B."/>
            <person name="Matheny P.B."/>
            <person name="Labbe J."/>
            <person name="Martin F.M."/>
        </authorList>
    </citation>
    <scope>NUCLEOTIDE SEQUENCE</scope>
    <source>
        <strain evidence="1">HHB10654</strain>
    </source>
</reference>
<sequence length="871" mass="99750">MEPPFDVFDDEDEDLREFFLGQDYDSDQLSDSDNPNTPATAGPPRPPFEPPIRPSDPIQLHRTELLRNNLNSPVVDKVRSVLQFMDAQGINLPIFLDALSWGDRECVLDPKIRFERSGLMHSLELPGIITRWYKPPRPTGPGHDMRPNAAALPLQSFAVQCVHELLNAELNRAQDIMRSPSEALSDQSLTNFSITEKMESLRSPAGMPILWSVLRRLLVRHNMAEPSRKDPDKVTFMLISQIAFTRNRHLSYWPKLMTVYLKGIGLAAKGLDLLHAVGLTMSHKWSVRAFEIISKEAMKEAAKIVRTIPFVFSHDNINIAFTAYSQRENNKTHFDCGTAGTLFSHPSAPLPTTPLSNPRFQACREAGSKTPITADKLLELQDEGGPSLHKHVVYHALRFLLDCPAFDLSTYSGRNSPALERPSAVEQLPFGPMYATEEHVMNTVHIEEASYEGNERLIVEWLRQLVLLSREEMERTGKRRIFVWVGDQLTVERLRGLIKYRSRDVNAFDRLDWIVPVFGWFHLEMAFANSLHKQFLGTNSGKGLLHAITNLERKGLASVQTKGPFYHHLDEVLLHKAEAHFRACWKVVGSVKDLRDLRARTPEELAALAEKLVLEHASVRALETMAQRPKGHQDDIFRNNILWNRDMLRYVELQDAIKTGDIGRMENLLPYLLFRFAGGKNHKYAVEVLELLQGLHHEWPEELRDHIRTRGWLVNMKGHGDSFLPIDLAQEHNVKDIKVTYRSQGPNAGWDLLFKRGPAIPKIRMVRAHFEHLFPSLKRGISHTSPQKEKDVEKLEQIYTEAKVHVYKKGRKAGPKDGVVDTITDGWVYVTTKMLKKWASRRIYPRTKTEIWTMEDAKRVRADRLRIEIIQ</sequence>